<organism evidence="1 2">
    <name type="scientific">Salipiger aestuarii</name>
    <dbReference type="NCBI Taxonomy" id="568098"/>
    <lineage>
        <taxon>Bacteria</taxon>
        <taxon>Pseudomonadati</taxon>
        <taxon>Pseudomonadota</taxon>
        <taxon>Alphaproteobacteria</taxon>
        <taxon>Rhodobacterales</taxon>
        <taxon>Roseobacteraceae</taxon>
        <taxon>Salipiger</taxon>
    </lineage>
</organism>
<comment type="caution">
    <text evidence="1">The sequence shown here is derived from an EMBL/GenBank/DDBJ whole genome shotgun (WGS) entry which is preliminary data.</text>
</comment>
<evidence type="ECO:0000313" key="2">
    <source>
        <dbReference type="Proteomes" id="UP000249165"/>
    </source>
</evidence>
<keyword evidence="2" id="KW-1185">Reference proteome</keyword>
<protein>
    <recommendedName>
        <fullName evidence="3">Sulfotransferase family protein</fullName>
    </recommendedName>
</protein>
<accession>A0A327XPK4</accession>
<evidence type="ECO:0008006" key="3">
    <source>
        <dbReference type="Google" id="ProtNLM"/>
    </source>
</evidence>
<name>A0A327XPK4_9RHOB</name>
<dbReference type="RefSeq" id="WP_146609980.1">
    <property type="nucleotide sequence ID" value="NZ_LIQE01000069.1"/>
</dbReference>
<dbReference type="Proteomes" id="UP000249165">
    <property type="component" value="Unassembled WGS sequence"/>
</dbReference>
<dbReference type="AlphaFoldDB" id="A0A327XPK4"/>
<evidence type="ECO:0000313" key="1">
    <source>
        <dbReference type="EMBL" id="RAK09876.1"/>
    </source>
</evidence>
<sequence length="162" mass="17879">MALPVRMTVVRDPVERLVSFLHDARAVPALKAWHHKLTPLSLEVGLALPVDVWPKYAQSSHCRAIAGDEDVPTASSARRAIDRRYRMVCTMKQLGEAFGALKRRDLVAQEATLPHIFTGPAHDATLLAQARQILAEHAAEDAALHRMLLQDGSILRDSPPEV</sequence>
<reference evidence="1 2" key="1">
    <citation type="submission" date="2018-06" db="EMBL/GenBank/DDBJ databases">
        <title>Genomic Encyclopedia of Archaeal and Bacterial Type Strains, Phase II (KMG-II): from individual species to whole genera.</title>
        <authorList>
            <person name="Goeker M."/>
        </authorList>
    </citation>
    <scope>NUCLEOTIDE SEQUENCE [LARGE SCALE GENOMIC DNA]</scope>
    <source>
        <strain evidence="1 2">DSM 22011</strain>
    </source>
</reference>
<proteinExistence type="predicted"/>
<dbReference type="EMBL" id="QLMG01000064">
    <property type="protein sequence ID" value="RAK09876.1"/>
    <property type="molecule type" value="Genomic_DNA"/>
</dbReference>
<gene>
    <name evidence="1" type="ORF">ATI53_10643</name>
</gene>